<gene>
    <name evidence="2" type="ORF">QO006_002815</name>
</gene>
<comment type="caution">
    <text evidence="2">The sequence shown here is derived from an EMBL/GenBank/DDBJ whole genome shotgun (WGS) entry which is preliminary data.</text>
</comment>
<evidence type="ECO:0000256" key="1">
    <source>
        <dbReference type="SAM" id="MobiDB-lite"/>
    </source>
</evidence>
<keyword evidence="3" id="KW-1185">Reference proteome</keyword>
<proteinExistence type="predicted"/>
<protein>
    <recommendedName>
        <fullName evidence="4">Lipoprotein</fullName>
    </recommendedName>
</protein>
<organism evidence="2 3">
    <name type="scientific">Deinococcus enclensis</name>
    <dbReference type="NCBI Taxonomy" id="1049582"/>
    <lineage>
        <taxon>Bacteria</taxon>
        <taxon>Thermotogati</taxon>
        <taxon>Deinococcota</taxon>
        <taxon>Deinococci</taxon>
        <taxon>Deinococcales</taxon>
        <taxon>Deinococcaceae</taxon>
        <taxon>Deinococcus</taxon>
    </lineage>
</organism>
<feature type="region of interest" description="Disordered" evidence="1">
    <location>
        <begin position="166"/>
        <end position="194"/>
    </location>
</feature>
<reference evidence="2 3" key="1">
    <citation type="submission" date="2023-07" db="EMBL/GenBank/DDBJ databases">
        <title>Genomic Encyclopedia of Type Strains, Phase IV (KMG-IV): sequencing the most valuable type-strain genomes for metagenomic binning, comparative biology and taxonomic classification.</title>
        <authorList>
            <person name="Goeker M."/>
        </authorList>
    </citation>
    <scope>NUCLEOTIDE SEQUENCE [LARGE SCALE GENOMIC DNA]</scope>
    <source>
        <strain evidence="2 3">NIO-1023</strain>
    </source>
</reference>
<evidence type="ECO:0000313" key="3">
    <source>
        <dbReference type="Proteomes" id="UP001232163"/>
    </source>
</evidence>
<evidence type="ECO:0000313" key="2">
    <source>
        <dbReference type="EMBL" id="MDP9765364.1"/>
    </source>
</evidence>
<accession>A0ABT9MFJ6</accession>
<dbReference type="RefSeq" id="WP_307467290.1">
    <property type="nucleotide sequence ID" value="NZ_JAURUR010000011.1"/>
</dbReference>
<dbReference type="EMBL" id="JAURUR010000011">
    <property type="protein sequence ID" value="MDP9765364.1"/>
    <property type="molecule type" value="Genomic_DNA"/>
</dbReference>
<name>A0ABT9MFJ6_9DEIO</name>
<evidence type="ECO:0008006" key="4">
    <source>
        <dbReference type="Google" id="ProtNLM"/>
    </source>
</evidence>
<dbReference type="Proteomes" id="UP001232163">
    <property type="component" value="Unassembled WGS sequence"/>
</dbReference>
<sequence length="299" mass="31629">MTKLRPTALLLSVSLSRRRSALSLVLVPALLMGGLSGCKSGSQAGENASPAEQPVQAHVSGTFTVALEGASIGMAAGKSVHTATEAAGRTLALAIHPPEGEVRTIATSPLTSDLKWLLPLRDVDREVLGPVTQSMVTFPDSCDVQRQSFSDPEARVAVGTFVADLPHTEGQTGVPGHEQENAPESEGGSRATAPEGYERLGMFGTASRETGPEGQVRLVMVGHQLRFADRDVEVALLVTCQDKTRAYVIDQSISLKAGWNLVENRSVVEVTPGKAALPKMTNTLRSVPLSTPVRLNLVH</sequence>